<feature type="signal peptide" evidence="8">
    <location>
        <begin position="1"/>
        <end position="21"/>
    </location>
</feature>
<evidence type="ECO:0000313" key="12">
    <source>
        <dbReference type="Proteomes" id="UP000307173"/>
    </source>
</evidence>
<dbReference type="OrthoDB" id="29105at2759"/>
<dbReference type="InterPro" id="IPR055457">
    <property type="entry name" value="OST48_N"/>
</dbReference>
<dbReference type="PANTHER" id="PTHR10830:SF0">
    <property type="entry name" value="DOLICHYL-DIPHOSPHOOLIGOSACCHARIDE--PROTEIN GLYCOSYLTRANSFERASE 48 KDA SUBUNIT"/>
    <property type="match status" value="1"/>
</dbReference>
<evidence type="ECO:0000313" key="11">
    <source>
        <dbReference type="EMBL" id="TID30077.1"/>
    </source>
</evidence>
<sequence length="420" mass="47820">MLSIHRVFITLVMLLACTVFAKDVLVFVDELDSGNADLFVNELKNNGLDVIIQKTGSTEKKELFDINEKNIFDNLVIFPTKSKKLASNIDHDSLLHFSDNGGNIIVISNDEVSQLDSTVFLNQLGIYPSPKGYKYIDHHAEDFVFEGIDFLNDYIISAERKEKISFNNASIALVSNSEYLIPLLQTTRTSVTKLGEQIWHAGNQGYFAVSFQGLNNARVSWIGSSDVLNDVNLAQDFIQWTFQLKGVIKATRFNHKRVDANGVEIPFVDEDDYYKVKDFSSFEIGLSEYDSKTDSWVPFVAKDAVQFEFIMLDPYQRLNLELTDKSENESIYSTIFQVPDQHGMFTFSVDYKRPGLSYISEQQVVPVRHLANDEYARSWEIPNSKVYIAGYAIVVVSWIIFVFVFVFSQNKNIDSGKKKV</sequence>
<keyword evidence="5 8" id="KW-0256">Endoplasmic reticulum</keyword>
<dbReference type="EMBL" id="SELW01000208">
    <property type="protein sequence ID" value="TID30077.1"/>
    <property type="molecule type" value="Genomic_DNA"/>
</dbReference>
<dbReference type="InterPro" id="IPR005013">
    <property type="entry name" value="DDOST_48_kDa_subunit"/>
</dbReference>
<dbReference type="GO" id="GO:0008250">
    <property type="term" value="C:oligosaccharyltransferase complex"/>
    <property type="evidence" value="ECO:0007669"/>
    <property type="project" value="TreeGrafter"/>
</dbReference>
<evidence type="ECO:0000256" key="6">
    <source>
        <dbReference type="ARBA" id="ARBA00022989"/>
    </source>
</evidence>
<comment type="similarity">
    <text evidence="3 8">Belongs to the DDOST 48 kDa subunit family.</text>
</comment>
<comment type="function">
    <text evidence="8">Subunit of the oligosaccharyl transferase (OST) complex that catalyzes the initial transfer of a defined glycan (Glc(3)Man(9)GlcNAc(2) in eukaryotes) from the lipid carrier dolichol-pyrophosphate to an asparagine residue within an Asn-X-Ser/Thr consensus motif in nascent polypeptide chains, the first step in protein N-glycosylation. N-glycosylation occurs cotranslationally and the complex associates with the Sec61 complex at the channel-forming translocon complex that mediates protein translocation across the endoplasmic reticulum (ER).</text>
</comment>
<dbReference type="Pfam" id="PF23358">
    <property type="entry name" value="OST48_MD"/>
    <property type="match status" value="1"/>
</dbReference>
<dbReference type="PROSITE" id="PS51257">
    <property type="entry name" value="PROKAR_LIPOPROTEIN"/>
    <property type="match status" value="1"/>
</dbReference>
<protein>
    <recommendedName>
        <fullName evidence="8">Dolichyl-diphosphooligosaccharide--protein glycosyltransferase subunit WBP1</fullName>
        <shortName evidence="8">Oligosaccharyl transferase subunit WBP1</shortName>
    </recommendedName>
</protein>
<name>A0A4T0X526_9ASCO</name>
<keyword evidence="12" id="KW-1185">Reference proteome</keyword>
<proteinExistence type="inferred from homology"/>
<evidence type="ECO:0000259" key="10">
    <source>
        <dbReference type="Pfam" id="PF23358"/>
    </source>
</evidence>
<dbReference type="STRING" id="52247.A0A4T0X526"/>
<keyword evidence="7 8" id="KW-0472">Membrane</keyword>
<keyword evidence="6 8" id="KW-1133">Transmembrane helix</keyword>
<dbReference type="UniPathway" id="UPA00378"/>
<keyword evidence="4 8" id="KW-0812">Transmembrane</keyword>
<comment type="subunit">
    <text evidence="8">Component of the oligosaccharyltransferase (OST) complex.</text>
</comment>
<evidence type="ECO:0000259" key="9">
    <source>
        <dbReference type="Pfam" id="PF03345"/>
    </source>
</evidence>
<dbReference type="Proteomes" id="UP000307173">
    <property type="component" value="Unassembled WGS sequence"/>
</dbReference>
<reference evidence="11 12" key="1">
    <citation type="journal article" date="2019" name="Front. Genet.">
        <title>Whole-Genome Sequencing of the Opportunistic Yeast Pathogen Candida inconspicua Uncovers Its Hybrid Origin.</title>
        <authorList>
            <person name="Mixao V."/>
            <person name="Hansen A.P."/>
            <person name="Saus E."/>
            <person name="Boekhout T."/>
            <person name="Lass-Florl C."/>
            <person name="Gabaldon T."/>
        </authorList>
    </citation>
    <scope>NUCLEOTIDE SEQUENCE [LARGE SCALE GENOMIC DNA]</scope>
    <source>
        <strain evidence="11 12">CBS 180</strain>
    </source>
</reference>
<feature type="domain" description="OST48 N-terminal" evidence="9">
    <location>
        <begin position="24"/>
        <end position="235"/>
    </location>
</feature>
<comment type="pathway">
    <text evidence="2 8">Protein modification; protein glycosylation.</text>
</comment>
<comment type="subcellular location">
    <subcellularLocation>
        <location evidence="8">Endoplasmic reticulum membrane</location>
        <topology evidence="8">Single-pass type I membrane protein</topology>
    </subcellularLocation>
    <subcellularLocation>
        <location evidence="1">Membrane</location>
        <topology evidence="1">Single-pass type I membrane protein</topology>
    </subcellularLocation>
</comment>
<dbReference type="Pfam" id="PF03345">
    <property type="entry name" value="OST48_N"/>
    <property type="match status" value="1"/>
</dbReference>
<organism evidence="11 12">
    <name type="scientific">Pichia inconspicua</name>
    <dbReference type="NCBI Taxonomy" id="52247"/>
    <lineage>
        <taxon>Eukaryota</taxon>
        <taxon>Fungi</taxon>
        <taxon>Dikarya</taxon>
        <taxon>Ascomycota</taxon>
        <taxon>Saccharomycotina</taxon>
        <taxon>Pichiomycetes</taxon>
        <taxon>Pichiales</taxon>
        <taxon>Pichiaceae</taxon>
        <taxon>Pichia</taxon>
    </lineage>
</organism>
<gene>
    <name evidence="11" type="ORF">CANINC_001363</name>
</gene>
<feature type="transmembrane region" description="Helical" evidence="8">
    <location>
        <begin position="386"/>
        <end position="408"/>
    </location>
</feature>
<feature type="chain" id="PRO_5020899216" description="Dolichyl-diphosphooligosaccharide--protein glycosyltransferase subunit WBP1" evidence="8">
    <location>
        <begin position="22"/>
        <end position="420"/>
    </location>
</feature>
<dbReference type="AlphaFoldDB" id="A0A4T0X526"/>
<evidence type="ECO:0000256" key="7">
    <source>
        <dbReference type="ARBA" id="ARBA00023136"/>
    </source>
</evidence>
<evidence type="ECO:0000256" key="2">
    <source>
        <dbReference type="ARBA" id="ARBA00004922"/>
    </source>
</evidence>
<accession>A0A4T0X526</accession>
<feature type="domain" description="OST48 middle" evidence="10">
    <location>
        <begin position="270"/>
        <end position="408"/>
    </location>
</feature>
<evidence type="ECO:0000256" key="3">
    <source>
        <dbReference type="ARBA" id="ARBA00008743"/>
    </source>
</evidence>
<evidence type="ECO:0000256" key="5">
    <source>
        <dbReference type="ARBA" id="ARBA00022824"/>
    </source>
</evidence>
<dbReference type="GO" id="GO:0018279">
    <property type="term" value="P:protein N-linked glycosylation via asparagine"/>
    <property type="evidence" value="ECO:0007669"/>
    <property type="project" value="UniProtKB-UniRule"/>
</dbReference>
<dbReference type="PANTHER" id="PTHR10830">
    <property type="entry name" value="DOLICHYL-DIPHOSPHOOLIGOSACCHARIDE--PROTEIN GLYCOSYLTRANSFERASE 48 KDA SUBUNIT"/>
    <property type="match status" value="1"/>
</dbReference>
<evidence type="ECO:0000256" key="1">
    <source>
        <dbReference type="ARBA" id="ARBA00004479"/>
    </source>
</evidence>
<keyword evidence="8" id="KW-0732">Signal</keyword>
<dbReference type="InterPro" id="IPR055459">
    <property type="entry name" value="OST48_MD"/>
</dbReference>
<comment type="caution">
    <text evidence="11">The sequence shown here is derived from an EMBL/GenBank/DDBJ whole genome shotgun (WGS) entry which is preliminary data.</text>
</comment>
<evidence type="ECO:0000256" key="4">
    <source>
        <dbReference type="ARBA" id="ARBA00022692"/>
    </source>
</evidence>
<evidence type="ECO:0000256" key="8">
    <source>
        <dbReference type="RuleBase" id="RU361142"/>
    </source>
</evidence>